<dbReference type="EMBL" id="JBAMIC010000022">
    <property type="protein sequence ID" value="KAK7091745.1"/>
    <property type="molecule type" value="Genomic_DNA"/>
</dbReference>
<sequence>MRTSLYYMKRASRPVIVLSAVTVIYYTQWWTLLLPGQNAAPPLAPIDSVTALRHMVSSHNAVIEGKPSQGAYNEDNVTALSKPSQGTHKEDNVTAGGKPSHPPLATDRYMIYDCKGACGGWADRLKGIAIAYVIANLTHRRFGIRINDIPCPLREFLLPAEVPWDLPDSLDLKSDAKMYNRLGSVAFYNSMPSVNFSEIFTARVTLFKANLDYFDLLKKNARYERQLQWMRPLTNDQIFARIFHQLFRPAPRVDRALQSALASAKPSPDDRLLCGHVRFASNSEMLRDTMRRHTRDHGHTVLRFLQSLDPASPLFNVTTATAALPPSNATATAALPPSYAKADNYRFFVTSDSKVYIDQAGEVFGARFVRTSGQFVHVDRKGGQRGQEVCEGFTKVLVDQQLLARCDVLVVSMSGLSRQAAYIRGTDSGLYCILMTGQLIQCQRRHLRQLYHVIG</sequence>
<proteinExistence type="predicted"/>
<feature type="transmembrane region" description="Helical" evidence="2">
    <location>
        <begin position="12"/>
        <end position="32"/>
    </location>
</feature>
<protein>
    <submittedName>
        <fullName evidence="3">Uncharacterized protein</fullName>
    </submittedName>
</protein>
<organism evidence="3 4">
    <name type="scientific">Littorina saxatilis</name>
    <dbReference type="NCBI Taxonomy" id="31220"/>
    <lineage>
        <taxon>Eukaryota</taxon>
        <taxon>Metazoa</taxon>
        <taxon>Spiralia</taxon>
        <taxon>Lophotrochozoa</taxon>
        <taxon>Mollusca</taxon>
        <taxon>Gastropoda</taxon>
        <taxon>Caenogastropoda</taxon>
        <taxon>Littorinimorpha</taxon>
        <taxon>Littorinoidea</taxon>
        <taxon>Littorinidae</taxon>
        <taxon>Littorina</taxon>
    </lineage>
</organism>
<comment type="caution">
    <text evidence="3">The sequence shown here is derived from an EMBL/GenBank/DDBJ whole genome shotgun (WGS) entry which is preliminary data.</text>
</comment>
<accession>A0AAN9G2N4</accession>
<keyword evidence="4" id="KW-1185">Reference proteome</keyword>
<name>A0AAN9G2N4_9CAEN</name>
<keyword evidence="2" id="KW-0812">Transmembrane</keyword>
<feature type="region of interest" description="Disordered" evidence="1">
    <location>
        <begin position="65"/>
        <end position="101"/>
    </location>
</feature>
<dbReference type="AlphaFoldDB" id="A0AAN9G2N4"/>
<evidence type="ECO:0000313" key="4">
    <source>
        <dbReference type="Proteomes" id="UP001374579"/>
    </source>
</evidence>
<dbReference type="Proteomes" id="UP001374579">
    <property type="component" value="Unassembled WGS sequence"/>
</dbReference>
<keyword evidence="2" id="KW-1133">Transmembrane helix</keyword>
<evidence type="ECO:0000313" key="3">
    <source>
        <dbReference type="EMBL" id="KAK7091745.1"/>
    </source>
</evidence>
<evidence type="ECO:0000256" key="2">
    <source>
        <dbReference type="SAM" id="Phobius"/>
    </source>
</evidence>
<dbReference type="Gene3D" id="3.40.50.11350">
    <property type="match status" value="1"/>
</dbReference>
<feature type="compositionally biased region" description="Polar residues" evidence="1">
    <location>
        <begin position="75"/>
        <end position="86"/>
    </location>
</feature>
<gene>
    <name evidence="3" type="ORF">V1264_009388</name>
</gene>
<keyword evidence="2" id="KW-0472">Membrane</keyword>
<reference evidence="3 4" key="1">
    <citation type="submission" date="2024-02" db="EMBL/GenBank/DDBJ databases">
        <title>Chromosome-scale genome assembly of the rough periwinkle Littorina saxatilis.</title>
        <authorList>
            <person name="De Jode A."/>
            <person name="Faria R."/>
            <person name="Formenti G."/>
            <person name="Sims Y."/>
            <person name="Smith T.P."/>
            <person name="Tracey A."/>
            <person name="Wood J.M.D."/>
            <person name="Zagrodzka Z.B."/>
            <person name="Johannesson K."/>
            <person name="Butlin R.K."/>
            <person name="Leder E.H."/>
        </authorList>
    </citation>
    <scope>NUCLEOTIDE SEQUENCE [LARGE SCALE GENOMIC DNA]</scope>
    <source>
        <strain evidence="3">Snail1</strain>
        <tissue evidence="3">Muscle</tissue>
    </source>
</reference>
<evidence type="ECO:0000256" key="1">
    <source>
        <dbReference type="SAM" id="MobiDB-lite"/>
    </source>
</evidence>